<evidence type="ECO:0000256" key="5">
    <source>
        <dbReference type="PROSITE-ProRule" id="PRU01248"/>
    </source>
</evidence>
<name>A0ABR6DTF1_9FLAO</name>
<evidence type="ECO:0000256" key="3">
    <source>
        <dbReference type="ARBA" id="ARBA00023125"/>
    </source>
</evidence>
<protein>
    <submittedName>
        <fullName evidence="8">Site-specific recombinase XerD</fullName>
    </submittedName>
</protein>
<dbReference type="InterPro" id="IPR050090">
    <property type="entry name" value="Tyrosine_recombinase_XerCD"/>
</dbReference>
<evidence type="ECO:0000259" key="6">
    <source>
        <dbReference type="PROSITE" id="PS51898"/>
    </source>
</evidence>
<evidence type="ECO:0000256" key="4">
    <source>
        <dbReference type="ARBA" id="ARBA00023172"/>
    </source>
</evidence>
<dbReference type="Gene3D" id="1.10.150.130">
    <property type="match status" value="1"/>
</dbReference>
<dbReference type="PROSITE" id="PS51898">
    <property type="entry name" value="TYR_RECOMBINASE"/>
    <property type="match status" value="1"/>
</dbReference>
<comment type="caution">
    <text evidence="8">The sequence shown here is derived from an EMBL/GenBank/DDBJ whole genome shotgun (WGS) entry which is preliminary data.</text>
</comment>
<dbReference type="Gene3D" id="1.10.443.10">
    <property type="entry name" value="Intergrase catalytic core"/>
    <property type="match status" value="1"/>
</dbReference>
<dbReference type="PANTHER" id="PTHR30349:SF81">
    <property type="entry name" value="TYROSINE RECOMBINASE XERC"/>
    <property type="match status" value="1"/>
</dbReference>
<dbReference type="InterPro" id="IPR044068">
    <property type="entry name" value="CB"/>
</dbReference>
<evidence type="ECO:0000313" key="8">
    <source>
        <dbReference type="EMBL" id="MBA9074723.1"/>
    </source>
</evidence>
<dbReference type="InterPro" id="IPR011010">
    <property type="entry name" value="DNA_brk_join_enz"/>
</dbReference>
<keyword evidence="9" id="KW-1185">Reference proteome</keyword>
<gene>
    <name evidence="8" type="ORF">GGR22_002896</name>
</gene>
<dbReference type="InterPro" id="IPR010998">
    <property type="entry name" value="Integrase_recombinase_N"/>
</dbReference>
<accession>A0ABR6DTF1</accession>
<evidence type="ECO:0000313" key="9">
    <source>
        <dbReference type="Proteomes" id="UP000555003"/>
    </source>
</evidence>
<feature type="domain" description="Tyr recombinase" evidence="6">
    <location>
        <begin position="121"/>
        <end position="310"/>
    </location>
</feature>
<feature type="domain" description="Core-binding (CB)" evidence="7">
    <location>
        <begin position="4"/>
        <end position="97"/>
    </location>
</feature>
<dbReference type="InterPro" id="IPR004107">
    <property type="entry name" value="Integrase_SAM-like_N"/>
</dbReference>
<dbReference type="Proteomes" id="UP000555003">
    <property type="component" value="Unassembled WGS sequence"/>
</dbReference>
<dbReference type="Pfam" id="PF00589">
    <property type="entry name" value="Phage_integrase"/>
    <property type="match status" value="1"/>
</dbReference>
<evidence type="ECO:0000256" key="1">
    <source>
        <dbReference type="ARBA" id="ARBA00022829"/>
    </source>
</evidence>
<reference evidence="8 9" key="1">
    <citation type="submission" date="2020-08" db="EMBL/GenBank/DDBJ databases">
        <title>Genomic Encyclopedia of Type Strains, Phase IV (KMG-IV): sequencing the most valuable type-strain genomes for metagenomic binning, comparative biology and taxonomic classification.</title>
        <authorList>
            <person name="Goeker M."/>
        </authorList>
    </citation>
    <scope>NUCLEOTIDE SEQUENCE [LARGE SCALE GENOMIC DNA]</scope>
    <source>
        <strain evidence="8 9">DSM 100397</strain>
    </source>
</reference>
<evidence type="ECO:0000256" key="2">
    <source>
        <dbReference type="ARBA" id="ARBA00022908"/>
    </source>
</evidence>
<dbReference type="PANTHER" id="PTHR30349">
    <property type="entry name" value="PHAGE INTEGRASE-RELATED"/>
    <property type="match status" value="1"/>
</dbReference>
<keyword evidence="4" id="KW-0233">DNA recombination</keyword>
<keyword evidence="2" id="KW-0229">DNA integration</keyword>
<keyword evidence="3 5" id="KW-0238">DNA-binding</keyword>
<evidence type="ECO:0000259" key="7">
    <source>
        <dbReference type="PROSITE" id="PS51900"/>
    </source>
</evidence>
<dbReference type="InterPro" id="IPR002104">
    <property type="entry name" value="Integrase_catalytic"/>
</dbReference>
<dbReference type="PROSITE" id="PS51900">
    <property type="entry name" value="CB"/>
    <property type="match status" value="1"/>
</dbReference>
<dbReference type="InterPro" id="IPR013762">
    <property type="entry name" value="Integrase-like_cat_sf"/>
</dbReference>
<dbReference type="RefSeq" id="WP_182494182.1">
    <property type="nucleotide sequence ID" value="NZ_JACJIS010000003.1"/>
</dbReference>
<dbReference type="SUPFAM" id="SSF56349">
    <property type="entry name" value="DNA breaking-rejoining enzymes"/>
    <property type="match status" value="1"/>
</dbReference>
<organism evidence="8 9">
    <name type="scientific">Flavobacterium gossypii</name>
    <dbReference type="NCBI Taxonomy" id="1646119"/>
    <lineage>
        <taxon>Bacteria</taxon>
        <taxon>Pseudomonadati</taxon>
        <taxon>Bacteroidota</taxon>
        <taxon>Flavobacteriia</taxon>
        <taxon>Flavobacteriales</taxon>
        <taxon>Flavobacteriaceae</taxon>
        <taxon>Flavobacterium</taxon>
    </lineage>
</organism>
<sequence>MNNLDFPKYVTNFISKHLPFERGLSHNTVRAYRDAIVLLIIFLKVAKKLKEANITVGFITKDTILEFLEWLQVERNSSDSTRNSRLAAIKSFFKYIKEEDIGYIYQFQQIQSIRIKKTVSKLMSYLTIDGLKLLLQQPDISSMRGRRDLVLISLIYDSGARVQEIIDLTPSMIRIDRHPTIQLLGKGKKMRLVPLIFEQVINLKHYLKEQKLLEPQANRYPVFFNSRKEKLTRAGINHIISKYAEKARLKDSSLIPKELTCHSLRHSKAMHLFQHGYNIVYIRDFLGHSSIITTERYARADSKFKREALEKASININQTEEAMWNKNDSLINWLNHF</sequence>
<dbReference type="EMBL" id="JACJIS010000003">
    <property type="protein sequence ID" value="MBA9074723.1"/>
    <property type="molecule type" value="Genomic_DNA"/>
</dbReference>
<proteinExistence type="predicted"/>
<keyword evidence="1" id="KW-0159">Chromosome partition</keyword>
<dbReference type="Pfam" id="PF02899">
    <property type="entry name" value="Phage_int_SAM_1"/>
    <property type="match status" value="1"/>
</dbReference>